<evidence type="ECO:0000313" key="1">
    <source>
        <dbReference type="EMBL" id="MCI4391241.1"/>
    </source>
</evidence>
<sequence length="603" mass="65520">MCEVSLYFLFSPGQTPVMDRFGILKLFISVSLLGGVCRCWEVHLQQSVTAIKGSCVLVPCSTVPYSKVIWYKYKRVGYPVVYSQDTSTILDEFRGRTSVPGNAQEGNCTLKIDNVRQQDSEVGLYVWIWKHDGNDKGFYDQTIKIKVLEPVDPQMSVDKTQTEGKAFTATCKFRHSCPSPPPQIAWLGLQSISNVLTHTQDGEGLWVTEATATFKVTRQDQATLLSCKSFLSGQSLSSNSVSLDILYAPTDLKVDYTGNSTVVEGSKISLKCTSKGNPASIQYAWLVTQNNNTIQHTGSTVVLQNVRRRTSVSCIATNSVGKSESKQLSLDVHHAPTDVKVDYTGSSTVIEGNKISLRCTSGSRPAPTLYEWLVTQNNTTTHHKGSTVVLQDVKRDTSVSCIATNSIGQGESKQLSLDVHYSPSILPSSFCSMQKGTLKCVCQAEAKPSAVISWTIDGSSVLLPPFNTTTQANGSMTESELTGPQGHNVTCTARNTVGTAFTQIPVHSEGDASAVPVSVVSVVAGVAGVCLILGLAVAAIMIWKKRRHAEPSGDLSTAQHVKPDKICHDYHLESDEDLYVNAVHGHQACEDQDKESCIYENYG</sequence>
<name>A0ACC5XJ70_PANGG</name>
<comment type="caution">
    <text evidence="1">The sequence shown here is derived from an EMBL/GenBank/DDBJ whole genome shotgun (WGS) entry which is preliminary data.</text>
</comment>
<dbReference type="EMBL" id="CM040475">
    <property type="protein sequence ID" value="MCI4391241.1"/>
    <property type="molecule type" value="Genomic_DNA"/>
</dbReference>
<protein>
    <submittedName>
        <fullName evidence="1">Uncharacterized protein</fullName>
    </submittedName>
</protein>
<reference evidence="1 2" key="1">
    <citation type="journal article" date="2022" name="bioRxiv">
        <title>An ancient truncated duplication of the anti-Mullerian hormone receptor type 2 gene is a potential conserved master sex determinant in the Pangasiidae catfish family.</title>
        <authorList>
            <person name="Wen M."/>
            <person name="Pan Q."/>
            <person name="Jouanno E."/>
            <person name="Montfort J."/>
            <person name="Zahm M."/>
            <person name="Cabau C."/>
            <person name="Klopp C."/>
            <person name="Iampietro C."/>
            <person name="Roques C."/>
            <person name="Bouchez O."/>
            <person name="Castinel A."/>
            <person name="Donnadieu C."/>
            <person name="Parrinello H."/>
            <person name="Poncet C."/>
            <person name="Belmonte E."/>
            <person name="Gautier V."/>
            <person name="Avarre J.-C."/>
            <person name="Dugue R."/>
            <person name="Gustiano R."/>
            <person name="Ha T.T.T."/>
            <person name="Campet M."/>
            <person name="Sriphairoj K."/>
            <person name="Ribolli J."/>
            <person name="de Almeida F.L."/>
            <person name="Desvignes T."/>
            <person name="Postlethwait J.H."/>
            <person name="Bucao C.F."/>
            <person name="Robinson-Rechavi M."/>
            <person name="Bobe J."/>
            <person name="Herpin A."/>
            <person name="Guiguen Y."/>
        </authorList>
    </citation>
    <scope>NUCLEOTIDE SEQUENCE [LARGE SCALE GENOMIC DNA]</scope>
    <source>
        <strain evidence="1">YG-Dec2019</strain>
    </source>
</reference>
<accession>A0ACC5XJ70</accession>
<gene>
    <name evidence="1" type="ORF">PGIGA_G00131930</name>
</gene>
<organism evidence="1 2">
    <name type="scientific">Pangasianodon gigas</name>
    <name type="common">Mekong giant catfish</name>
    <name type="synonym">Pangasius gigas</name>
    <dbReference type="NCBI Taxonomy" id="30993"/>
    <lineage>
        <taxon>Eukaryota</taxon>
        <taxon>Metazoa</taxon>
        <taxon>Chordata</taxon>
        <taxon>Craniata</taxon>
        <taxon>Vertebrata</taxon>
        <taxon>Euteleostomi</taxon>
        <taxon>Actinopterygii</taxon>
        <taxon>Neopterygii</taxon>
        <taxon>Teleostei</taxon>
        <taxon>Ostariophysi</taxon>
        <taxon>Siluriformes</taxon>
        <taxon>Pangasiidae</taxon>
        <taxon>Pangasianodon</taxon>
    </lineage>
</organism>
<proteinExistence type="predicted"/>
<dbReference type="Proteomes" id="UP000829447">
    <property type="component" value="Linkage Group LG22"/>
</dbReference>
<evidence type="ECO:0000313" key="2">
    <source>
        <dbReference type="Proteomes" id="UP000829447"/>
    </source>
</evidence>
<keyword evidence="2" id="KW-1185">Reference proteome</keyword>